<dbReference type="GO" id="GO:0004722">
    <property type="term" value="F:protein serine/threonine phosphatase activity"/>
    <property type="evidence" value="ECO:0007669"/>
    <property type="project" value="UniProtKB-EC"/>
</dbReference>
<dbReference type="Gene3D" id="3.60.40.10">
    <property type="entry name" value="PPM-type phosphatase domain"/>
    <property type="match status" value="1"/>
</dbReference>
<dbReference type="SUPFAM" id="SSF81606">
    <property type="entry name" value="PP2C-like"/>
    <property type="match status" value="1"/>
</dbReference>
<feature type="region of interest" description="Disordered" evidence="2">
    <location>
        <begin position="45"/>
        <end position="74"/>
    </location>
</feature>
<dbReference type="EnsemblPlants" id="Zm00001eb225800_T001">
    <property type="protein sequence ID" value="Zm00001eb225800_P001"/>
    <property type="gene ID" value="Zm00001eb225800"/>
</dbReference>
<evidence type="ECO:0000256" key="1">
    <source>
        <dbReference type="ARBA" id="ARBA00013081"/>
    </source>
</evidence>
<protein>
    <recommendedName>
        <fullName evidence="1">protein-serine/threonine phosphatase</fullName>
        <ecNumber evidence="1">3.1.3.16</ecNumber>
    </recommendedName>
</protein>
<evidence type="ECO:0000256" key="2">
    <source>
        <dbReference type="SAM" id="MobiDB-lite"/>
    </source>
</evidence>
<dbReference type="Gramene" id="Zm00001eb225800_T001">
    <property type="protein sequence ID" value="Zm00001eb225800_P001"/>
    <property type="gene ID" value="Zm00001eb225800"/>
</dbReference>
<reference evidence="3" key="3">
    <citation type="submission" date="2021-05" db="UniProtKB">
        <authorList>
            <consortium name="EnsemblPlants"/>
        </authorList>
    </citation>
    <scope>IDENTIFICATION</scope>
    <source>
        <strain evidence="3">cv. B73</strain>
    </source>
</reference>
<proteinExistence type="predicted"/>
<accession>A0A804PC64</accession>
<feature type="compositionally biased region" description="Basic and acidic residues" evidence="2">
    <location>
        <begin position="45"/>
        <end position="64"/>
    </location>
</feature>
<sequence length="130" mass="14006">MKADEEGDRQSVAVLAASRYGEGAKLRHRSSSACAGEVREETVTRKQWEKTDDRGRRLALDGRQARRRDGRVAQAGARSRRLDAVQSSCTALTIVKHGYLMVVANVDDSRVVLGTTTDGGAITPSSSSST</sequence>
<dbReference type="Proteomes" id="UP000007305">
    <property type="component" value="Chromosome 5"/>
</dbReference>
<dbReference type="InterPro" id="IPR036457">
    <property type="entry name" value="PPM-type-like_dom_sf"/>
</dbReference>
<reference evidence="4" key="1">
    <citation type="journal article" date="2009" name="Science">
        <title>The B73 maize genome: complexity, diversity, and dynamics.</title>
        <authorList>
            <person name="Schnable P.S."/>
            <person name="Ware D."/>
            <person name="Fulton R.S."/>
            <person name="Stein J.C."/>
            <person name="Wei F."/>
            <person name="Pasternak S."/>
            <person name="Liang C."/>
            <person name="Zhang J."/>
            <person name="Fulton L."/>
            <person name="Graves T.A."/>
            <person name="Minx P."/>
            <person name="Reily A.D."/>
            <person name="Courtney L."/>
            <person name="Kruchowski S.S."/>
            <person name="Tomlinson C."/>
            <person name="Strong C."/>
            <person name="Delehaunty K."/>
            <person name="Fronick C."/>
            <person name="Courtney B."/>
            <person name="Rock S.M."/>
            <person name="Belter E."/>
            <person name="Du F."/>
            <person name="Kim K."/>
            <person name="Abbott R.M."/>
            <person name="Cotton M."/>
            <person name="Levy A."/>
            <person name="Marchetto P."/>
            <person name="Ochoa K."/>
            <person name="Jackson S.M."/>
            <person name="Gillam B."/>
            <person name="Chen W."/>
            <person name="Yan L."/>
            <person name="Higginbotham J."/>
            <person name="Cardenas M."/>
            <person name="Waligorski J."/>
            <person name="Applebaum E."/>
            <person name="Phelps L."/>
            <person name="Falcone J."/>
            <person name="Kanchi K."/>
            <person name="Thane T."/>
            <person name="Scimone A."/>
            <person name="Thane N."/>
            <person name="Henke J."/>
            <person name="Wang T."/>
            <person name="Ruppert J."/>
            <person name="Shah N."/>
            <person name="Rotter K."/>
            <person name="Hodges J."/>
            <person name="Ingenthron E."/>
            <person name="Cordes M."/>
            <person name="Kohlberg S."/>
            <person name="Sgro J."/>
            <person name="Delgado B."/>
            <person name="Mead K."/>
            <person name="Chinwalla A."/>
            <person name="Leonard S."/>
            <person name="Crouse K."/>
            <person name="Collura K."/>
            <person name="Kudrna D."/>
            <person name="Currie J."/>
            <person name="He R."/>
            <person name="Angelova A."/>
            <person name="Rajasekar S."/>
            <person name="Mueller T."/>
            <person name="Lomeli R."/>
            <person name="Scara G."/>
            <person name="Ko A."/>
            <person name="Delaney K."/>
            <person name="Wissotski M."/>
            <person name="Lopez G."/>
            <person name="Campos D."/>
            <person name="Braidotti M."/>
            <person name="Ashley E."/>
            <person name="Golser W."/>
            <person name="Kim H."/>
            <person name="Lee S."/>
            <person name="Lin J."/>
            <person name="Dujmic Z."/>
            <person name="Kim W."/>
            <person name="Talag J."/>
            <person name="Zuccolo A."/>
            <person name="Fan C."/>
            <person name="Sebastian A."/>
            <person name="Kramer M."/>
            <person name="Spiegel L."/>
            <person name="Nascimento L."/>
            <person name="Zutavern T."/>
            <person name="Miller B."/>
            <person name="Ambroise C."/>
            <person name="Muller S."/>
            <person name="Spooner W."/>
            <person name="Narechania A."/>
            <person name="Ren L."/>
            <person name="Wei S."/>
            <person name="Kumari S."/>
            <person name="Faga B."/>
            <person name="Levy M.J."/>
            <person name="McMahan L."/>
            <person name="Van Buren P."/>
            <person name="Vaughn M.W."/>
            <person name="Ying K."/>
            <person name="Yeh C.-T."/>
            <person name="Emrich S.J."/>
            <person name="Jia Y."/>
            <person name="Kalyanaraman A."/>
            <person name="Hsia A.-P."/>
            <person name="Barbazuk W.B."/>
            <person name="Baucom R.S."/>
            <person name="Brutnell T.P."/>
            <person name="Carpita N.C."/>
            <person name="Chaparro C."/>
            <person name="Chia J.-M."/>
            <person name="Deragon J.-M."/>
            <person name="Estill J.C."/>
            <person name="Fu Y."/>
            <person name="Jeddeloh J.A."/>
            <person name="Han Y."/>
            <person name="Lee H."/>
            <person name="Li P."/>
            <person name="Lisch D.R."/>
            <person name="Liu S."/>
            <person name="Liu Z."/>
            <person name="Nagel D.H."/>
            <person name="McCann M.C."/>
            <person name="SanMiguel P."/>
            <person name="Myers A.M."/>
            <person name="Nettleton D."/>
            <person name="Nguyen J."/>
            <person name="Penning B.W."/>
            <person name="Ponnala L."/>
            <person name="Schneider K.L."/>
            <person name="Schwartz D.C."/>
            <person name="Sharma A."/>
            <person name="Soderlund C."/>
            <person name="Springer N.M."/>
            <person name="Sun Q."/>
            <person name="Wang H."/>
            <person name="Waterman M."/>
            <person name="Westerman R."/>
            <person name="Wolfgruber T.K."/>
            <person name="Yang L."/>
            <person name="Yu Y."/>
            <person name="Zhang L."/>
            <person name="Zhou S."/>
            <person name="Zhu Q."/>
            <person name="Bennetzen J.L."/>
            <person name="Dawe R.K."/>
            <person name="Jiang J."/>
            <person name="Jiang N."/>
            <person name="Presting G.G."/>
            <person name="Wessler S.R."/>
            <person name="Aluru S."/>
            <person name="Martienssen R.A."/>
            <person name="Clifton S.W."/>
            <person name="McCombie W.R."/>
            <person name="Wing R.A."/>
            <person name="Wilson R.K."/>
        </authorList>
    </citation>
    <scope>NUCLEOTIDE SEQUENCE [LARGE SCALE GENOMIC DNA]</scope>
    <source>
        <strain evidence="4">cv. B73</strain>
    </source>
</reference>
<evidence type="ECO:0000313" key="4">
    <source>
        <dbReference type="Proteomes" id="UP000007305"/>
    </source>
</evidence>
<keyword evidence="4" id="KW-1185">Reference proteome</keyword>
<dbReference type="AlphaFoldDB" id="A0A804PC64"/>
<dbReference type="InParanoid" id="A0A804PC64"/>
<evidence type="ECO:0000313" key="3">
    <source>
        <dbReference type="EnsemblPlants" id="Zm00001eb225800_P001"/>
    </source>
</evidence>
<reference evidence="3" key="2">
    <citation type="submission" date="2019-07" db="EMBL/GenBank/DDBJ databases">
        <authorList>
            <person name="Seetharam A."/>
            <person name="Woodhouse M."/>
            <person name="Cannon E."/>
        </authorList>
    </citation>
    <scope>NUCLEOTIDE SEQUENCE [LARGE SCALE GENOMIC DNA]</scope>
    <source>
        <strain evidence="3">cv. B73</strain>
    </source>
</reference>
<organism evidence="3 4">
    <name type="scientific">Zea mays</name>
    <name type="common">Maize</name>
    <dbReference type="NCBI Taxonomy" id="4577"/>
    <lineage>
        <taxon>Eukaryota</taxon>
        <taxon>Viridiplantae</taxon>
        <taxon>Streptophyta</taxon>
        <taxon>Embryophyta</taxon>
        <taxon>Tracheophyta</taxon>
        <taxon>Spermatophyta</taxon>
        <taxon>Magnoliopsida</taxon>
        <taxon>Liliopsida</taxon>
        <taxon>Poales</taxon>
        <taxon>Poaceae</taxon>
        <taxon>PACMAD clade</taxon>
        <taxon>Panicoideae</taxon>
        <taxon>Andropogonodae</taxon>
        <taxon>Andropogoneae</taxon>
        <taxon>Tripsacinae</taxon>
        <taxon>Zea</taxon>
    </lineage>
</organism>
<name>A0A804PC64_MAIZE</name>
<dbReference type="EC" id="3.1.3.16" evidence="1"/>